<protein>
    <submittedName>
        <fullName evidence="8">NADH:flavin oxidoreductase/NADH oxidase</fullName>
    </submittedName>
</protein>
<reference evidence="8 9" key="1">
    <citation type="journal article" date="2017" name="Int. J. Syst. Evol. Microbiol.">
        <title>Ramlibacter alkalitolerans sp. nov., alkali-tolerant bacterium isolated from soil of ginseng.</title>
        <authorList>
            <person name="Lee D.H."/>
            <person name="Cha C.J."/>
        </authorList>
    </citation>
    <scope>NUCLEOTIDE SEQUENCE [LARGE SCALE GENOMIC DNA]</scope>
    <source>
        <strain evidence="8 9">KACC 19305</strain>
    </source>
</reference>
<dbReference type="Proteomes" id="UP000622707">
    <property type="component" value="Unassembled WGS sequence"/>
</dbReference>
<evidence type="ECO:0000313" key="9">
    <source>
        <dbReference type="Proteomes" id="UP000622707"/>
    </source>
</evidence>
<organism evidence="8 9">
    <name type="scientific">Ramlibacter alkalitolerans</name>
    <dbReference type="NCBI Taxonomy" id="2039631"/>
    <lineage>
        <taxon>Bacteria</taxon>
        <taxon>Pseudomonadati</taxon>
        <taxon>Pseudomonadota</taxon>
        <taxon>Betaproteobacteria</taxon>
        <taxon>Burkholderiales</taxon>
        <taxon>Comamonadaceae</taxon>
        <taxon>Ramlibacter</taxon>
    </lineage>
</organism>
<dbReference type="CDD" id="cd02932">
    <property type="entry name" value="OYE_YqiM_FMN"/>
    <property type="match status" value="1"/>
</dbReference>
<dbReference type="PANTHER" id="PTHR43303">
    <property type="entry name" value="NADPH DEHYDROGENASE C23G7.10C-RELATED"/>
    <property type="match status" value="1"/>
</dbReference>
<keyword evidence="3" id="KW-0288">FMN</keyword>
<dbReference type="InterPro" id="IPR044152">
    <property type="entry name" value="YqjM-like"/>
</dbReference>
<evidence type="ECO:0000259" key="7">
    <source>
        <dbReference type="Pfam" id="PF00724"/>
    </source>
</evidence>
<dbReference type="RefSeq" id="WP_201692032.1">
    <property type="nucleotide sequence ID" value="NZ_JAEQND010000011.1"/>
</dbReference>
<sequence length="371" mass="39770">MTHLFDPLQLGSLQLANRIVIAPMCQYSADEGSATDWHAIHLGHLSLSGAGLLIIEATAVSAVGRISPTDLGLYSDANEAALARVLAMVRRHSPIPVAIQISHAGRKGSSEAPWDGGAQIRPDAPRGWRTEAPSPLSHSAGEVTPVELDRAGLARIRDDFARTAARAARLGLDGIELHAAHGYLLHQFLSPLANQREDEYGGSRDNRMRFPLEVFDAVRAAFPADRPVWARVSATDWVPGGWDVADTIAFAQALAARGSAAIHVSSGGVSPLQKIALGPGYQVPFAHSIKQAVGVPTIAVGLITEAEQAEAIVRDGQADAVALARAMLYEPRWPWHAAAKLGAQVNAPRQYWRSQPREHKDLFAGAHYGQR</sequence>
<comment type="cofactor">
    <cofactor evidence="1">
        <name>FMN</name>
        <dbReference type="ChEBI" id="CHEBI:58210"/>
    </cofactor>
</comment>
<dbReference type="Pfam" id="PF00724">
    <property type="entry name" value="Oxidored_FMN"/>
    <property type="match status" value="1"/>
</dbReference>
<dbReference type="InterPro" id="IPR013785">
    <property type="entry name" value="Aldolase_TIM"/>
</dbReference>
<evidence type="ECO:0000256" key="3">
    <source>
        <dbReference type="ARBA" id="ARBA00022643"/>
    </source>
</evidence>
<feature type="domain" description="NADH:flavin oxidoreductase/NADH oxidase N-terminal" evidence="7">
    <location>
        <begin position="4"/>
        <end position="340"/>
    </location>
</feature>
<evidence type="ECO:0000313" key="8">
    <source>
        <dbReference type="EMBL" id="MBL0427407.1"/>
    </source>
</evidence>
<evidence type="ECO:0000256" key="6">
    <source>
        <dbReference type="SAM" id="MobiDB-lite"/>
    </source>
</evidence>
<dbReference type="EMBL" id="JAEQND010000011">
    <property type="protein sequence ID" value="MBL0427407.1"/>
    <property type="molecule type" value="Genomic_DNA"/>
</dbReference>
<dbReference type="SUPFAM" id="SSF51395">
    <property type="entry name" value="FMN-linked oxidoreductases"/>
    <property type="match status" value="1"/>
</dbReference>
<evidence type="ECO:0000256" key="4">
    <source>
        <dbReference type="ARBA" id="ARBA00022857"/>
    </source>
</evidence>
<feature type="region of interest" description="Disordered" evidence="6">
    <location>
        <begin position="106"/>
        <end position="140"/>
    </location>
</feature>
<keyword evidence="4" id="KW-0521">NADP</keyword>
<evidence type="ECO:0000256" key="5">
    <source>
        <dbReference type="ARBA" id="ARBA00023002"/>
    </source>
</evidence>
<keyword evidence="5" id="KW-0560">Oxidoreductase</keyword>
<evidence type="ECO:0000256" key="2">
    <source>
        <dbReference type="ARBA" id="ARBA00022630"/>
    </source>
</evidence>
<gene>
    <name evidence="8" type="ORF">JI746_20005</name>
</gene>
<dbReference type="Gene3D" id="3.20.20.70">
    <property type="entry name" value="Aldolase class I"/>
    <property type="match status" value="1"/>
</dbReference>
<dbReference type="PANTHER" id="PTHR43303:SF4">
    <property type="entry name" value="NADPH DEHYDROGENASE C23G7.10C-RELATED"/>
    <property type="match status" value="1"/>
</dbReference>
<name>A0ABS1JT59_9BURK</name>
<comment type="caution">
    <text evidence="8">The sequence shown here is derived from an EMBL/GenBank/DDBJ whole genome shotgun (WGS) entry which is preliminary data.</text>
</comment>
<evidence type="ECO:0000256" key="1">
    <source>
        <dbReference type="ARBA" id="ARBA00001917"/>
    </source>
</evidence>
<accession>A0ABS1JT59</accession>
<dbReference type="InterPro" id="IPR001155">
    <property type="entry name" value="OxRdtase_FMN_N"/>
</dbReference>
<proteinExistence type="predicted"/>
<keyword evidence="9" id="KW-1185">Reference proteome</keyword>
<keyword evidence="2" id="KW-0285">Flavoprotein</keyword>